<keyword evidence="1" id="KW-0805">Transcription regulation</keyword>
<evidence type="ECO:0000256" key="1">
    <source>
        <dbReference type="ARBA" id="ARBA00023015"/>
    </source>
</evidence>
<reference evidence="6 7" key="1">
    <citation type="submission" date="2020-03" db="EMBL/GenBank/DDBJ databases">
        <title>Whole genome shotgun sequence of Phytohabitans flavus NBRC 107702.</title>
        <authorList>
            <person name="Komaki H."/>
            <person name="Tamura T."/>
        </authorList>
    </citation>
    <scope>NUCLEOTIDE SEQUENCE [LARGE SCALE GENOMIC DNA]</scope>
    <source>
        <strain evidence="6 7">NBRC 107702</strain>
    </source>
</reference>
<feature type="domain" description="HTH iclR-type" evidence="4">
    <location>
        <begin position="23"/>
        <end position="85"/>
    </location>
</feature>
<dbReference type="Proteomes" id="UP000502508">
    <property type="component" value="Chromosome"/>
</dbReference>
<dbReference type="InterPro" id="IPR036390">
    <property type="entry name" value="WH_DNA-bd_sf"/>
</dbReference>
<dbReference type="PROSITE" id="PS51077">
    <property type="entry name" value="HTH_ICLR"/>
    <property type="match status" value="1"/>
</dbReference>
<dbReference type="InterPro" id="IPR029016">
    <property type="entry name" value="GAF-like_dom_sf"/>
</dbReference>
<dbReference type="EMBL" id="AP022870">
    <property type="protein sequence ID" value="BCB76665.1"/>
    <property type="molecule type" value="Genomic_DNA"/>
</dbReference>
<protein>
    <recommendedName>
        <fullName evidence="8">Transcriptional regulator</fullName>
    </recommendedName>
</protein>
<reference evidence="6 7" key="2">
    <citation type="submission" date="2020-03" db="EMBL/GenBank/DDBJ databases">
        <authorList>
            <person name="Ichikawa N."/>
            <person name="Kimura A."/>
            <person name="Kitahashi Y."/>
            <person name="Uohara A."/>
        </authorList>
    </citation>
    <scope>NUCLEOTIDE SEQUENCE [LARGE SCALE GENOMIC DNA]</scope>
    <source>
        <strain evidence="6 7">NBRC 107702</strain>
    </source>
</reference>
<dbReference type="SUPFAM" id="SSF55781">
    <property type="entry name" value="GAF domain-like"/>
    <property type="match status" value="1"/>
</dbReference>
<dbReference type="Pfam" id="PF01614">
    <property type="entry name" value="IclR_C"/>
    <property type="match status" value="1"/>
</dbReference>
<keyword evidence="7" id="KW-1185">Reference proteome</keyword>
<evidence type="ECO:0000259" key="4">
    <source>
        <dbReference type="PROSITE" id="PS51077"/>
    </source>
</evidence>
<dbReference type="PROSITE" id="PS51078">
    <property type="entry name" value="ICLR_ED"/>
    <property type="match status" value="1"/>
</dbReference>
<dbReference type="InterPro" id="IPR036388">
    <property type="entry name" value="WH-like_DNA-bd_sf"/>
</dbReference>
<dbReference type="AlphaFoldDB" id="A0A6F8XS50"/>
<proteinExistence type="predicted"/>
<dbReference type="InterPro" id="IPR050707">
    <property type="entry name" value="HTH_MetabolicPath_Reg"/>
</dbReference>
<dbReference type="PANTHER" id="PTHR30136:SF8">
    <property type="entry name" value="TRANSCRIPTIONAL REGULATORY PROTEIN"/>
    <property type="match status" value="1"/>
</dbReference>
<dbReference type="Gene3D" id="1.10.10.10">
    <property type="entry name" value="Winged helix-like DNA-binding domain superfamily/Winged helix DNA-binding domain"/>
    <property type="match status" value="1"/>
</dbReference>
<dbReference type="PANTHER" id="PTHR30136">
    <property type="entry name" value="HELIX-TURN-HELIX TRANSCRIPTIONAL REGULATOR, ICLR FAMILY"/>
    <property type="match status" value="1"/>
</dbReference>
<dbReference type="KEGG" id="pfla:Pflav_030750"/>
<evidence type="ECO:0000259" key="5">
    <source>
        <dbReference type="PROSITE" id="PS51078"/>
    </source>
</evidence>
<dbReference type="Pfam" id="PF09339">
    <property type="entry name" value="HTH_IclR"/>
    <property type="match status" value="1"/>
</dbReference>
<evidence type="ECO:0000256" key="2">
    <source>
        <dbReference type="ARBA" id="ARBA00023125"/>
    </source>
</evidence>
<evidence type="ECO:0000313" key="7">
    <source>
        <dbReference type="Proteomes" id="UP000502508"/>
    </source>
</evidence>
<dbReference type="SUPFAM" id="SSF46785">
    <property type="entry name" value="Winged helix' DNA-binding domain"/>
    <property type="match status" value="1"/>
</dbReference>
<organism evidence="6 7">
    <name type="scientific">Phytohabitans flavus</name>
    <dbReference type="NCBI Taxonomy" id="1076124"/>
    <lineage>
        <taxon>Bacteria</taxon>
        <taxon>Bacillati</taxon>
        <taxon>Actinomycetota</taxon>
        <taxon>Actinomycetes</taxon>
        <taxon>Micromonosporales</taxon>
        <taxon>Micromonosporaceae</taxon>
    </lineage>
</organism>
<keyword evidence="3" id="KW-0804">Transcription</keyword>
<dbReference type="GO" id="GO:0045892">
    <property type="term" value="P:negative regulation of DNA-templated transcription"/>
    <property type="evidence" value="ECO:0007669"/>
    <property type="project" value="TreeGrafter"/>
</dbReference>
<gene>
    <name evidence="6" type="ORF">Pflav_030750</name>
</gene>
<keyword evidence="2" id="KW-0238">DNA-binding</keyword>
<evidence type="ECO:0008006" key="8">
    <source>
        <dbReference type="Google" id="ProtNLM"/>
    </source>
</evidence>
<feature type="domain" description="IclR-ED" evidence="5">
    <location>
        <begin position="86"/>
        <end position="260"/>
    </location>
</feature>
<dbReference type="InterPro" id="IPR014757">
    <property type="entry name" value="Tscrpt_reg_IclR_C"/>
</dbReference>
<dbReference type="SMART" id="SM00346">
    <property type="entry name" value="HTH_ICLR"/>
    <property type="match status" value="1"/>
</dbReference>
<name>A0A6F8XS50_9ACTN</name>
<dbReference type="GO" id="GO:0003677">
    <property type="term" value="F:DNA binding"/>
    <property type="evidence" value="ECO:0007669"/>
    <property type="project" value="UniProtKB-KW"/>
</dbReference>
<dbReference type="InterPro" id="IPR005471">
    <property type="entry name" value="Tscrpt_reg_IclR_N"/>
</dbReference>
<dbReference type="GO" id="GO:0003700">
    <property type="term" value="F:DNA-binding transcription factor activity"/>
    <property type="evidence" value="ECO:0007669"/>
    <property type="project" value="TreeGrafter"/>
</dbReference>
<accession>A0A6F8XS50</accession>
<sequence>MVGTHVNESRVTNGDESPAQADIQAVRRVGQVLRLFGPDTGALTAAEVADRIGLNRTTAHRYCVSLVTAGLLDRGPQAGTFAPGALLFQLGAFALRRQEVMRLAPPHMQRLAARTHLTAVLSLWGSSGPIVSHVEEDTSGDVLLTVRVGTQLTLETAQAQVFLAYRQDQLQVDRLLGNLGLVDQTRIRGQIKAIRESGVAVLRSASRGITAMAVPVFNEYGICATLALLGISNLMSGEAESPQVVALQGAANALTAELGGIGSPLDAGPPSVHHRL</sequence>
<evidence type="ECO:0000256" key="3">
    <source>
        <dbReference type="ARBA" id="ARBA00023163"/>
    </source>
</evidence>
<dbReference type="Gene3D" id="3.30.450.40">
    <property type="match status" value="1"/>
</dbReference>
<evidence type="ECO:0000313" key="6">
    <source>
        <dbReference type="EMBL" id="BCB76665.1"/>
    </source>
</evidence>